<gene>
    <name evidence="1" type="ORF">dnl_00010</name>
</gene>
<sequence length="65" mass="7431">MGLGTMIWEPGTVEMEKWGRIICCLTSIGTMTVITIENERKEKLINDNQQLSMIINDISCITYSY</sequence>
<keyword evidence="2" id="KW-1185">Reference proteome</keyword>
<protein>
    <submittedName>
        <fullName evidence="1">Uncharacterized protein</fullName>
    </submittedName>
</protein>
<dbReference type="KEGG" id="dli:dnl_00010"/>
<evidence type="ECO:0000313" key="2">
    <source>
        <dbReference type="Proteomes" id="UP000663720"/>
    </source>
</evidence>
<evidence type="ECO:0000313" key="1">
    <source>
        <dbReference type="EMBL" id="QTA77804.1"/>
    </source>
</evidence>
<organism evidence="1 2">
    <name type="scientific">Desulfonema limicola</name>
    <dbReference type="NCBI Taxonomy" id="45656"/>
    <lineage>
        <taxon>Bacteria</taxon>
        <taxon>Pseudomonadati</taxon>
        <taxon>Thermodesulfobacteriota</taxon>
        <taxon>Desulfobacteria</taxon>
        <taxon>Desulfobacterales</taxon>
        <taxon>Desulfococcaceae</taxon>
        <taxon>Desulfonema</taxon>
    </lineage>
</organism>
<proteinExistence type="predicted"/>
<reference evidence="1" key="1">
    <citation type="journal article" date="2021" name="Microb. Physiol.">
        <title>Proteogenomic Insights into the Physiology of Marine, Sulfate-Reducing, Filamentous Desulfonema limicola and Desulfonema magnum.</title>
        <authorList>
            <person name="Schnaars V."/>
            <person name="Wohlbrand L."/>
            <person name="Scheve S."/>
            <person name="Hinrichs C."/>
            <person name="Reinhardt R."/>
            <person name="Rabus R."/>
        </authorList>
    </citation>
    <scope>NUCLEOTIDE SEQUENCE</scope>
    <source>
        <strain evidence="1">5ac10</strain>
    </source>
</reference>
<accession>A0A975GE67</accession>
<dbReference type="Proteomes" id="UP000663720">
    <property type="component" value="Chromosome"/>
</dbReference>
<name>A0A975GE67_9BACT</name>
<dbReference type="EMBL" id="CP061799">
    <property type="protein sequence ID" value="QTA77804.1"/>
    <property type="molecule type" value="Genomic_DNA"/>
</dbReference>
<dbReference type="AlphaFoldDB" id="A0A975GE67"/>